<evidence type="ECO:0000313" key="2">
    <source>
        <dbReference type="EMBL" id="GLD54307.1"/>
    </source>
</evidence>
<gene>
    <name evidence="2" type="ORF">AKAME5_000694400</name>
</gene>
<proteinExistence type="predicted"/>
<evidence type="ECO:0000313" key="3">
    <source>
        <dbReference type="Proteomes" id="UP001279410"/>
    </source>
</evidence>
<feature type="region of interest" description="Disordered" evidence="1">
    <location>
        <begin position="174"/>
        <end position="195"/>
    </location>
</feature>
<dbReference type="EMBL" id="BRZM01000019">
    <property type="protein sequence ID" value="GLD54307.1"/>
    <property type="molecule type" value="Genomic_DNA"/>
</dbReference>
<sequence>MLDRSTKINLLKEPVVKAFAVAGQISNEDGGGEIINNEEQFKVRRHGDMCSLKVLGWRQPSRMLRLMGEQGCTMGLMDYLSNSGQLSGWRACLKPSDSHSAPVSETYWPQSPTPLSPIALLSKSPVQYQWFKSIKEGTRAELSFFEAAEVGDPASRSQAAVLGGCFSWSVEPGGTAGSLVPSGMKAGQSSATRGD</sequence>
<reference evidence="2" key="1">
    <citation type="submission" date="2022-08" db="EMBL/GenBank/DDBJ databases">
        <title>Genome sequencing of akame (Lates japonicus).</title>
        <authorList>
            <person name="Hashiguchi Y."/>
            <person name="Takahashi H."/>
        </authorList>
    </citation>
    <scope>NUCLEOTIDE SEQUENCE</scope>
    <source>
        <strain evidence="2">Kochi</strain>
    </source>
</reference>
<evidence type="ECO:0000256" key="1">
    <source>
        <dbReference type="SAM" id="MobiDB-lite"/>
    </source>
</evidence>
<dbReference type="Proteomes" id="UP001279410">
    <property type="component" value="Unassembled WGS sequence"/>
</dbReference>
<organism evidence="2 3">
    <name type="scientific">Lates japonicus</name>
    <name type="common">Japanese lates</name>
    <dbReference type="NCBI Taxonomy" id="270547"/>
    <lineage>
        <taxon>Eukaryota</taxon>
        <taxon>Metazoa</taxon>
        <taxon>Chordata</taxon>
        <taxon>Craniata</taxon>
        <taxon>Vertebrata</taxon>
        <taxon>Euteleostomi</taxon>
        <taxon>Actinopterygii</taxon>
        <taxon>Neopterygii</taxon>
        <taxon>Teleostei</taxon>
        <taxon>Neoteleostei</taxon>
        <taxon>Acanthomorphata</taxon>
        <taxon>Carangaria</taxon>
        <taxon>Carangaria incertae sedis</taxon>
        <taxon>Centropomidae</taxon>
        <taxon>Lates</taxon>
    </lineage>
</organism>
<keyword evidence="3" id="KW-1185">Reference proteome</keyword>
<comment type="caution">
    <text evidence="2">The sequence shown here is derived from an EMBL/GenBank/DDBJ whole genome shotgun (WGS) entry which is preliminary data.</text>
</comment>
<name>A0AAD3MI11_LATJO</name>
<dbReference type="AlphaFoldDB" id="A0AAD3MI11"/>
<protein>
    <submittedName>
        <fullName evidence="2">Mucosa-associated lymphoid tissue lymphoma translocation protein 1-like protein</fullName>
    </submittedName>
</protein>
<accession>A0AAD3MI11</accession>